<feature type="non-terminal residue" evidence="1">
    <location>
        <position position="148"/>
    </location>
</feature>
<comment type="caution">
    <text evidence="1">The sequence shown here is derived from an EMBL/GenBank/DDBJ whole genome shotgun (WGS) entry which is preliminary data.</text>
</comment>
<evidence type="ECO:0000313" key="1">
    <source>
        <dbReference type="EMBL" id="CAG8756864.1"/>
    </source>
</evidence>
<protein>
    <submittedName>
        <fullName evidence="1">27869_t:CDS:1</fullName>
    </submittedName>
</protein>
<accession>A0ACA9QPV3</accession>
<dbReference type="Proteomes" id="UP000789920">
    <property type="component" value="Unassembled WGS sequence"/>
</dbReference>
<feature type="non-terminal residue" evidence="1">
    <location>
        <position position="1"/>
    </location>
</feature>
<name>A0ACA9QPV3_9GLOM</name>
<gene>
    <name evidence="1" type="ORF">RPERSI_LOCUS14771</name>
</gene>
<evidence type="ECO:0000313" key="2">
    <source>
        <dbReference type="Proteomes" id="UP000789920"/>
    </source>
</evidence>
<dbReference type="EMBL" id="CAJVQC010034623">
    <property type="protein sequence ID" value="CAG8756864.1"/>
    <property type="molecule type" value="Genomic_DNA"/>
</dbReference>
<keyword evidence="2" id="KW-1185">Reference proteome</keyword>
<proteinExistence type="predicted"/>
<reference evidence="1" key="1">
    <citation type="submission" date="2021-06" db="EMBL/GenBank/DDBJ databases">
        <authorList>
            <person name="Kallberg Y."/>
            <person name="Tangrot J."/>
            <person name="Rosling A."/>
        </authorList>
    </citation>
    <scope>NUCLEOTIDE SEQUENCE</scope>
    <source>
        <strain evidence="1">MA461A</strain>
    </source>
</reference>
<sequence length="148" mass="17447">DGDFVNDWDTWMNKKNMITVPTSHDEVDCINEISLTKIDPMDETFLDHHIAQHILALEEDIEEEEQYLLFNLIDKISQVNLITITIILLLRLRKNVKKFIRSTQIKKWLDKVDLSIAMRDVLLKEGFENNGVDIEEYRKLFTLGVHSY</sequence>
<organism evidence="1 2">
    <name type="scientific">Racocetra persica</name>
    <dbReference type="NCBI Taxonomy" id="160502"/>
    <lineage>
        <taxon>Eukaryota</taxon>
        <taxon>Fungi</taxon>
        <taxon>Fungi incertae sedis</taxon>
        <taxon>Mucoromycota</taxon>
        <taxon>Glomeromycotina</taxon>
        <taxon>Glomeromycetes</taxon>
        <taxon>Diversisporales</taxon>
        <taxon>Gigasporaceae</taxon>
        <taxon>Racocetra</taxon>
    </lineage>
</organism>